<sequence length="237" mass="25857">MRRRQHPSIPAPLSRPPVTQSSPGDTARPSRSFSSAPQENKQTQLPTPHEERQQQMPRRTAFGCLCSSSLAHIPTWHRVEPPRPWRTAETGTTGADACAGRVRPSTGAGTSPPCPAVRPALAAAPRDLPCRMIPRPRQSPETACAMCLGTMRRAGDQWATNNGGSVGGWQLLTKHRCPIEKRRVTRHFSPKRPCLPRPTLAQLSTLQVNIRDMHAPGDPARSRSSSPTTAGGRRSDL</sequence>
<feature type="region of interest" description="Disordered" evidence="1">
    <location>
        <begin position="88"/>
        <end position="114"/>
    </location>
</feature>
<gene>
    <name evidence="2" type="ORF">B0T11DRAFT_114772</name>
</gene>
<dbReference type="AlphaFoldDB" id="A0A8K0TIX2"/>
<dbReference type="EMBL" id="JAGPXD010000004">
    <property type="protein sequence ID" value="KAH7359385.1"/>
    <property type="molecule type" value="Genomic_DNA"/>
</dbReference>
<proteinExistence type="predicted"/>
<organism evidence="2 3">
    <name type="scientific">Plectosphaerella cucumerina</name>
    <dbReference type="NCBI Taxonomy" id="40658"/>
    <lineage>
        <taxon>Eukaryota</taxon>
        <taxon>Fungi</taxon>
        <taxon>Dikarya</taxon>
        <taxon>Ascomycota</taxon>
        <taxon>Pezizomycotina</taxon>
        <taxon>Sordariomycetes</taxon>
        <taxon>Hypocreomycetidae</taxon>
        <taxon>Glomerellales</taxon>
        <taxon>Plectosphaerellaceae</taxon>
        <taxon>Plectosphaerella</taxon>
    </lineage>
</organism>
<feature type="region of interest" description="Disordered" evidence="1">
    <location>
        <begin position="1"/>
        <end position="56"/>
    </location>
</feature>
<protein>
    <submittedName>
        <fullName evidence="2">Uncharacterized protein</fullName>
    </submittedName>
</protein>
<feature type="compositionally biased region" description="Polar residues" evidence="1">
    <location>
        <begin position="17"/>
        <end position="46"/>
    </location>
</feature>
<name>A0A8K0TIX2_9PEZI</name>
<comment type="caution">
    <text evidence="2">The sequence shown here is derived from an EMBL/GenBank/DDBJ whole genome shotgun (WGS) entry which is preliminary data.</text>
</comment>
<dbReference type="Proteomes" id="UP000813385">
    <property type="component" value="Unassembled WGS sequence"/>
</dbReference>
<accession>A0A8K0TIX2</accession>
<evidence type="ECO:0000256" key="1">
    <source>
        <dbReference type="SAM" id="MobiDB-lite"/>
    </source>
</evidence>
<reference evidence="2" key="1">
    <citation type="journal article" date="2021" name="Nat. Commun.">
        <title>Genetic determinants of endophytism in the Arabidopsis root mycobiome.</title>
        <authorList>
            <person name="Mesny F."/>
            <person name="Miyauchi S."/>
            <person name="Thiergart T."/>
            <person name="Pickel B."/>
            <person name="Atanasova L."/>
            <person name="Karlsson M."/>
            <person name="Huettel B."/>
            <person name="Barry K.W."/>
            <person name="Haridas S."/>
            <person name="Chen C."/>
            <person name="Bauer D."/>
            <person name="Andreopoulos W."/>
            <person name="Pangilinan J."/>
            <person name="LaButti K."/>
            <person name="Riley R."/>
            <person name="Lipzen A."/>
            <person name="Clum A."/>
            <person name="Drula E."/>
            <person name="Henrissat B."/>
            <person name="Kohler A."/>
            <person name="Grigoriev I.V."/>
            <person name="Martin F.M."/>
            <person name="Hacquard S."/>
        </authorList>
    </citation>
    <scope>NUCLEOTIDE SEQUENCE</scope>
    <source>
        <strain evidence="2">MPI-CAGE-AT-0016</strain>
    </source>
</reference>
<evidence type="ECO:0000313" key="3">
    <source>
        <dbReference type="Proteomes" id="UP000813385"/>
    </source>
</evidence>
<keyword evidence="3" id="KW-1185">Reference proteome</keyword>
<evidence type="ECO:0000313" key="2">
    <source>
        <dbReference type="EMBL" id="KAH7359385.1"/>
    </source>
</evidence>
<feature type="region of interest" description="Disordered" evidence="1">
    <location>
        <begin position="211"/>
        <end position="237"/>
    </location>
</feature>